<evidence type="ECO:0000256" key="2">
    <source>
        <dbReference type="ARBA" id="ARBA00023163"/>
    </source>
</evidence>
<feature type="non-terminal residue" evidence="5">
    <location>
        <position position="1"/>
    </location>
</feature>
<proteinExistence type="predicted"/>
<protein>
    <recommendedName>
        <fullName evidence="4">NR LBD domain-containing protein</fullName>
    </recommendedName>
</protein>
<keyword evidence="6" id="KW-1185">Reference proteome</keyword>
<keyword evidence="3" id="KW-0675">Receptor</keyword>
<evidence type="ECO:0000259" key="4">
    <source>
        <dbReference type="Pfam" id="PF00104"/>
    </source>
</evidence>
<organism evidence="5 6">
    <name type="scientific">Pristionchus fissidentatus</name>
    <dbReference type="NCBI Taxonomy" id="1538716"/>
    <lineage>
        <taxon>Eukaryota</taxon>
        <taxon>Metazoa</taxon>
        <taxon>Ecdysozoa</taxon>
        <taxon>Nematoda</taxon>
        <taxon>Chromadorea</taxon>
        <taxon>Rhabditida</taxon>
        <taxon>Rhabditina</taxon>
        <taxon>Diplogasteromorpha</taxon>
        <taxon>Diplogasteroidea</taxon>
        <taxon>Neodiplogasteridae</taxon>
        <taxon>Pristionchus</taxon>
    </lineage>
</organism>
<accession>A0AAV5VSZ7</accession>
<gene>
    <name evidence="5" type="ORF">PFISCL1PPCAC_13124</name>
</gene>
<evidence type="ECO:0000256" key="1">
    <source>
        <dbReference type="ARBA" id="ARBA00023015"/>
    </source>
</evidence>
<reference evidence="5" key="1">
    <citation type="submission" date="2023-10" db="EMBL/GenBank/DDBJ databases">
        <title>Genome assembly of Pristionchus species.</title>
        <authorList>
            <person name="Yoshida K."/>
            <person name="Sommer R.J."/>
        </authorList>
    </citation>
    <scope>NUCLEOTIDE SEQUENCE</scope>
    <source>
        <strain evidence="5">RS5133</strain>
    </source>
</reference>
<evidence type="ECO:0000256" key="3">
    <source>
        <dbReference type="ARBA" id="ARBA00023170"/>
    </source>
</evidence>
<name>A0AAV5VSZ7_9BILA</name>
<evidence type="ECO:0000313" key="6">
    <source>
        <dbReference type="Proteomes" id="UP001432322"/>
    </source>
</evidence>
<feature type="domain" description="NR LBD" evidence="4">
    <location>
        <begin position="37"/>
        <end position="149"/>
    </location>
</feature>
<dbReference type="PANTHER" id="PTHR46011">
    <property type="entry name" value="NUCLEAR HORMONE RECEPTOR FAMILY MEMBER NHR-86-RELATED"/>
    <property type="match status" value="1"/>
</dbReference>
<evidence type="ECO:0000313" key="5">
    <source>
        <dbReference type="EMBL" id="GMT21827.1"/>
    </source>
</evidence>
<dbReference type="AlphaFoldDB" id="A0AAV5VSZ7"/>
<dbReference type="InterPro" id="IPR000536">
    <property type="entry name" value="Nucl_hrmn_rcpt_lig-bd"/>
</dbReference>
<dbReference type="InterPro" id="IPR035500">
    <property type="entry name" value="NHR-like_dom_sf"/>
</dbReference>
<keyword evidence="2" id="KW-0804">Transcription</keyword>
<dbReference type="Proteomes" id="UP001432322">
    <property type="component" value="Unassembled WGS sequence"/>
</dbReference>
<sequence>PSPLAVVEGDYAVIPATYAAMELSNKVFLAALLHFGAAAFPEFSTFTREDKWTVVTNYFNRFRQFERTYRADKKFEDMNRVFFGYTMYACEDTVDQFWDDCPNGVANLPEAKRMMKAYFKRNFRISRISMRRANLHRKEFLAVLALMFWAT</sequence>
<keyword evidence="1" id="KW-0805">Transcription regulation</keyword>
<feature type="non-terminal residue" evidence="5">
    <location>
        <position position="151"/>
    </location>
</feature>
<dbReference type="GO" id="GO:0003700">
    <property type="term" value="F:DNA-binding transcription factor activity"/>
    <property type="evidence" value="ECO:0007669"/>
    <property type="project" value="TreeGrafter"/>
</dbReference>
<comment type="caution">
    <text evidence="5">The sequence shown here is derived from an EMBL/GenBank/DDBJ whole genome shotgun (WGS) entry which is preliminary data.</text>
</comment>
<dbReference type="SUPFAM" id="SSF48508">
    <property type="entry name" value="Nuclear receptor ligand-binding domain"/>
    <property type="match status" value="1"/>
</dbReference>
<dbReference type="Pfam" id="PF00104">
    <property type="entry name" value="Hormone_recep"/>
    <property type="match status" value="1"/>
</dbReference>
<dbReference type="EMBL" id="BTSY01000004">
    <property type="protein sequence ID" value="GMT21827.1"/>
    <property type="molecule type" value="Genomic_DNA"/>
</dbReference>
<dbReference type="GO" id="GO:0005634">
    <property type="term" value="C:nucleus"/>
    <property type="evidence" value="ECO:0007669"/>
    <property type="project" value="TreeGrafter"/>
</dbReference>
<dbReference type="PANTHER" id="PTHR46011:SF6">
    <property type="entry name" value="HIGH ZINC ACTIVATED NUCLEAR RECEPTOR PROTEIN"/>
    <property type="match status" value="1"/>
</dbReference>